<evidence type="ECO:0000256" key="1">
    <source>
        <dbReference type="SAM" id="Phobius"/>
    </source>
</evidence>
<keyword evidence="3" id="KW-1185">Reference proteome</keyword>
<evidence type="ECO:0000313" key="2">
    <source>
        <dbReference type="EMBL" id="RSU13132.1"/>
    </source>
</evidence>
<dbReference type="GO" id="GO:0016020">
    <property type="term" value="C:membrane"/>
    <property type="evidence" value="ECO:0007669"/>
    <property type="project" value="InterPro"/>
</dbReference>
<keyword evidence="1" id="KW-0472">Membrane</keyword>
<protein>
    <submittedName>
        <fullName evidence="2">YggT family protein</fullName>
    </submittedName>
</protein>
<dbReference type="InterPro" id="IPR003425">
    <property type="entry name" value="CCB3/YggT"/>
</dbReference>
<dbReference type="Pfam" id="PF02325">
    <property type="entry name" value="CCB3_YggT"/>
    <property type="match status" value="1"/>
</dbReference>
<name>A0A430AYI5_9ENTE</name>
<feature type="transmembrane region" description="Helical" evidence="1">
    <location>
        <begin position="51"/>
        <end position="73"/>
    </location>
</feature>
<evidence type="ECO:0000313" key="3">
    <source>
        <dbReference type="Proteomes" id="UP000287605"/>
    </source>
</evidence>
<sequence length="80" mass="9169">MLRGIETYSVLLGLYALLSWFPGGYDNIFGQFLARICEPYLRLFDRFNLNFGGIGFTIIVAIFVLNLASRLLVRFLVVFL</sequence>
<dbReference type="EMBL" id="NGKA01000006">
    <property type="protein sequence ID" value="RSU13132.1"/>
    <property type="molecule type" value="Genomic_DNA"/>
</dbReference>
<keyword evidence="1" id="KW-1133">Transmembrane helix</keyword>
<comment type="caution">
    <text evidence="2">The sequence shown here is derived from an EMBL/GenBank/DDBJ whole genome shotgun (WGS) entry which is preliminary data.</text>
</comment>
<accession>A0A430AYI5</accession>
<dbReference type="Proteomes" id="UP000287605">
    <property type="component" value="Unassembled WGS sequence"/>
</dbReference>
<reference evidence="2 3" key="1">
    <citation type="submission" date="2017-05" db="EMBL/GenBank/DDBJ databases">
        <title>Vagococcus spp. assemblies.</title>
        <authorList>
            <person name="Gulvik C.A."/>
        </authorList>
    </citation>
    <scope>NUCLEOTIDE SEQUENCE [LARGE SCALE GENOMIC DNA]</scope>
    <source>
        <strain evidence="2 3">CCUG 51432</strain>
    </source>
</reference>
<dbReference type="AlphaFoldDB" id="A0A430AYI5"/>
<organism evidence="2 3">
    <name type="scientific">Vagococcus elongatus</name>
    <dbReference type="NCBI Taxonomy" id="180344"/>
    <lineage>
        <taxon>Bacteria</taxon>
        <taxon>Bacillati</taxon>
        <taxon>Bacillota</taxon>
        <taxon>Bacilli</taxon>
        <taxon>Lactobacillales</taxon>
        <taxon>Enterococcaceae</taxon>
        <taxon>Vagococcus</taxon>
    </lineage>
</organism>
<proteinExistence type="predicted"/>
<keyword evidence="1" id="KW-0812">Transmembrane</keyword>
<gene>
    <name evidence="2" type="ORF">CBF29_05180</name>
</gene>
<feature type="transmembrane region" description="Helical" evidence="1">
    <location>
        <begin position="7"/>
        <end position="25"/>
    </location>
</feature>